<evidence type="ECO:0000256" key="1">
    <source>
        <dbReference type="SAM" id="MobiDB-lite"/>
    </source>
</evidence>
<sequence>MLNNKLPQDVKHDDIVSQKTVNDHLVILAFTKTEDDADHNWPQNHNKIVDAVYLIKLKQFGLLCVSGETSPDRTALDNYKTKIIYTAATTEETTPGAVKNGIYKGKECSLAEPSPSHGSLDSGPKANSKSQSGKL</sequence>
<reference evidence="2 3" key="1">
    <citation type="submission" date="2023-05" db="EMBL/GenBank/DDBJ databases">
        <title>B98-5 Cell Line De Novo Hybrid Assembly: An Optical Mapping Approach.</title>
        <authorList>
            <person name="Kananen K."/>
            <person name="Auerbach J.A."/>
            <person name="Kautto E."/>
            <person name="Blachly J.S."/>
        </authorList>
    </citation>
    <scope>NUCLEOTIDE SEQUENCE [LARGE SCALE GENOMIC DNA]</scope>
    <source>
        <strain evidence="2">B95-8</strain>
        <tissue evidence="2">Cell line</tissue>
    </source>
</reference>
<protein>
    <submittedName>
        <fullName evidence="2">Uncharacterized protein</fullName>
    </submittedName>
</protein>
<dbReference type="EMBL" id="JASSZA010000008">
    <property type="protein sequence ID" value="KAK2104399.1"/>
    <property type="molecule type" value="Genomic_DNA"/>
</dbReference>
<proteinExistence type="predicted"/>
<evidence type="ECO:0000313" key="2">
    <source>
        <dbReference type="EMBL" id="KAK2104399.1"/>
    </source>
</evidence>
<keyword evidence="3" id="KW-1185">Reference proteome</keyword>
<comment type="caution">
    <text evidence="2">The sequence shown here is derived from an EMBL/GenBank/DDBJ whole genome shotgun (WGS) entry which is preliminary data.</text>
</comment>
<feature type="region of interest" description="Disordered" evidence="1">
    <location>
        <begin position="108"/>
        <end position="135"/>
    </location>
</feature>
<organism evidence="2 3">
    <name type="scientific">Saguinus oedipus</name>
    <name type="common">Cotton-top tamarin</name>
    <name type="synonym">Oedipomidas oedipus</name>
    <dbReference type="NCBI Taxonomy" id="9490"/>
    <lineage>
        <taxon>Eukaryota</taxon>
        <taxon>Metazoa</taxon>
        <taxon>Chordata</taxon>
        <taxon>Craniata</taxon>
        <taxon>Vertebrata</taxon>
        <taxon>Euteleostomi</taxon>
        <taxon>Mammalia</taxon>
        <taxon>Eutheria</taxon>
        <taxon>Euarchontoglires</taxon>
        <taxon>Primates</taxon>
        <taxon>Haplorrhini</taxon>
        <taxon>Platyrrhini</taxon>
        <taxon>Cebidae</taxon>
        <taxon>Callitrichinae</taxon>
        <taxon>Saguinus</taxon>
    </lineage>
</organism>
<gene>
    <name evidence="2" type="ORF">P7K49_018255</name>
</gene>
<accession>A0ABQ9V4X5</accession>
<dbReference type="Proteomes" id="UP001266305">
    <property type="component" value="Unassembled WGS sequence"/>
</dbReference>
<feature type="compositionally biased region" description="Polar residues" evidence="1">
    <location>
        <begin position="125"/>
        <end position="135"/>
    </location>
</feature>
<name>A0ABQ9V4X5_SAGOE</name>
<evidence type="ECO:0000313" key="3">
    <source>
        <dbReference type="Proteomes" id="UP001266305"/>
    </source>
</evidence>